<evidence type="ECO:0000256" key="3">
    <source>
        <dbReference type="ARBA" id="ARBA00022723"/>
    </source>
</evidence>
<keyword evidence="10" id="KW-1185">Reference proteome</keyword>
<comment type="caution">
    <text evidence="9">The sequence shown here is derived from an EMBL/GenBank/DDBJ whole genome shotgun (WGS) entry which is preliminary data.</text>
</comment>
<evidence type="ECO:0000313" key="10">
    <source>
        <dbReference type="Proteomes" id="UP001212602"/>
    </source>
</evidence>
<feature type="signal peptide" evidence="7">
    <location>
        <begin position="1"/>
        <end position="28"/>
    </location>
</feature>
<dbReference type="AlphaFoldDB" id="A0AAE3T1H6"/>
<evidence type="ECO:0000256" key="6">
    <source>
        <dbReference type="PIRSR" id="PIRSR602324-1"/>
    </source>
</evidence>
<dbReference type="PRINTS" id="PR00606">
    <property type="entry name" value="CYTCHROMECID"/>
</dbReference>
<feature type="chain" id="PRO_5042119917" evidence="7">
    <location>
        <begin position="29"/>
        <end position="109"/>
    </location>
</feature>
<evidence type="ECO:0000256" key="5">
    <source>
        <dbReference type="ARBA" id="ARBA00023004"/>
    </source>
</evidence>
<evidence type="ECO:0000256" key="1">
    <source>
        <dbReference type="ARBA" id="ARBA00022448"/>
    </source>
</evidence>
<dbReference type="GO" id="GO:0005506">
    <property type="term" value="F:iron ion binding"/>
    <property type="evidence" value="ECO:0007669"/>
    <property type="project" value="InterPro"/>
</dbReference>
<dbReference type="EMBL" id="JAQIPB010000006">
    <property type="protein sequence ID" value="MDA7417382.1"/>
    <property type="molecule type" value="Genomic_DNA"/>
</dbReference>
<evidence type="ECO:0000313" key="9">
    <source>
        <dbReference type="EMBL" id="MDA7417382.1"/>
    </source>
</evidence>
<feature type="domain" description="Cytochrome c" evidence="8">
    <location>
        <begin position="23"/>
        <end position="109"/>
    </location>
</feature>
<evidence type="ECO:0000259" key="8">
    <source>
        <dbReference type="PROSITE" id="PS51007"/>
    </source>
</evidence>
<name>A0AAE3T1H6_9BURK</name>
<reference evidence="9" key="1">
    <citation type="submission" date="2023-01" db="EMBL/GenBank/DDBJ databases">
        <title>Xenophilus mangrovi sp. nov., isolated from soil of Mangrove nature reserve.</title>
        <authorList>
            <person name="Xu S."/>
            <person name="Liu Z."/>
            <person name="Xu Y."/>
        </authorList>
    </citation>
    <scope>NUCLEOTIDE SEQUENCE</scope>
    <source>
        <strain evidence="9">YW8</strain>
    </source>
</reference>
<dbReference type="GO" id="GO:0020037">
    <property type="term" value="F:heme binding"/>
    <property type="evidence" value="ECO:0007669"/>
    <property type="project" value="InterPro"/>
</dbReference>
<organism evidence="9 10">
    <name type="scientific">Xenophilus arseniciresistens</name>
    <dbReference type="NCBI Taxonomy" id="1283306"/>
    <lineage>
        <taxon>Bacteria</taxon>
        <taxon>Pseudomonadati</taxon>
        <taxon>Pseudomonadota</taxon>
        <taxon>Betaproteobacteria</taxon>
        <taxon>Burkholderiales</taxon>
        <taxon>Comamonadaceae</taxon>
        <taxon>Xenophilus</taxon>
    </lineage>
</organism>
<feature type="binding site" description="covalent" evidence="6">
    <location>
        <position position="42"/>
    </location>
    <ligand>
        <name>heme c</name>
        <dbReference type="ChEBI" id="CHEBI:61717"/>
    </ligand>
</feature>
<gene>
    <name evidence="9" type="ORF">PGB34_13515</name>
</gene>
<dbReference type="RefSeq" id="WP_271428616.1">
    <property type="nucleotide sequence ID" value="NZ_JAQIPB010000006.1"/>
</dbReference>
<accession>A0AAE3T1H6</accession>
<feature type="binding site" description="axial binding residue" evidence="6">
    <location>
        <position position="38"/>
    </location>
    <ligand>
        <name>heme c</name>
        <dbReference type="ChEBI" id="CHEBI:61717"/>
    </ligand>
    <ligandPart>
        <name>Fe</name>
        <dbReference type="ChEBI" id="CHEBI:18248"/>
    </ligandPart>
</feature>
<dbReference type="InterPro" id="IPR002324">
    <property type="entry name" value="Cyt_c_ID"/>
</dbReference>
<dbReference type="SUPFAM" id="SSF46626">
    <property type="entry name" value="Cytochrome c"/>
    <property type="match status" value="1"/>
</dbReference>
<dbReference type="Gene3D" id="1.10.760.10">
    <property type="entry name" value="Cytochrome c-like domain"/>
    <property type="match status" value="1"/>
</dbReference>
<dbReference type="PROSITE" id="PS51007">
    <property type="entry name" value="CYTC"/>
    <property type="match status" value="1"/>
</dbReference>
<keyword evidence="3 6" id="KW-0479">Metal-binding</keyword>
<dbReference type="Proteomes" id="UP001212602">
    <property type="component" value="Unassembled WGS sequence"/>
</dbReference>
<dbReference type="Pfam" id="PF00034">
    <property type="entry name" value="Cytochrom_C"/>
    <property type="match status" value="1"/>
</dbReference>
<keyword evidence="7" id="KW-0732">Signal</keyword>
<dbReference type="GO" id="GO:0009055">
    <property type="term" value="F:electron transfer activity"/>
    <property type="evidence" value="ECO:0007669"/>
    <property type="project" value="InterPro"/>
</dbReference>
<feature type="binding site" description="covalent" evidence="6">
    <location>
        <position position="87"/>
    </location>
    <ligand>
        <name>heme c</name>
        <dbReference type="ChEBI" id="CHEBI:61717"/>
    </ligand>
</feature>
<evidence type="ECO:0000256" key="2">
    <source>
        <dbReference type="ARBA" id="ARBA00022617"/>
    </source>
</evidence>
<dbReference type="InterPro" id="IPR036909">
    <property type="entry name" value="Cyt_c-like_dom_sf"/>
</dbReference>
<evidence type="ECO:0000256" key="7">
    <source>
        <dbReference type="SAM" id="SignalP"/>
    </source>
</evidence>
<comment type="PTM">
    <text evidence="6">Binds 1 heme c group covalently per subunit.</text>
</comment>
<keyword evidence="4" id="KW-0249">Electron transport</keyword>
<proteinExistence type="predicted"/>
<keyword evidence="1" id="KW-0813">Transport</keyword>
<sequence>MRLLPPLLPALPLLAGALITLAPLAAQADEKLAQSKACMACHTIDKKRVGPAFKDIATRYGAQADASAKLAAKIRQGSRGTWGAVPMPANPGVSEADAKKLADWVLQQK</sequence>
<protein>
    <submittedName>
        <fullName evidence="9">C-type cytochrome</fullName>
    </submittedName>
</protein>
<evidence type="ECO:0000256" key="4">
    <source>
        <dbReference type="ARBA" id="ARBA00022982"/>
    </source>
</evidence>
<dbReference type="InterPro" id="IPR009056">
    <property type="entry name" value="Cyt_c-like_dom"/>
</dbReference>
<keyword evidence="5 6" id="KW-0408">Iron</keyword>
<keyword evidence="2 6" id="KW-0349">Heme</keyword>